<dbReference type="EMBL" id="NDIQ01000022">
    <property type="protein sequence ID" value="PRT56631.1"/>
    <property type="molecule type" value="Genomic_DNA"/>
</dbReference>
<dbReference type="Proteomes" id="UP000238350">
    <property type="component" value="Unassembled WGS sequence"/>
</dbReference>
<proteinExistence type="predicted"/>
<protein>
    <recommendedName>
        <fullName evidence="4">HTH araC/xylS-type domain-containing protein</fullName>
    </recommendedName>
</protein>
<feature type="compositionally biased region" description="Polar residues" evidence="3">
    <location>
        <begin position="265"/>
        <end position="286"/>
    </location>
</feature>
<evidence type="ECO:0000313" key="5">
    <source>
        <dbReference type="EMBL" id="PRT56631.1"/>
    </source>
</evidence>
<dbReference type="SUPFAM" id="SSF46689">
    <property type="entry name" value="Homeodomain-like"/>
    <property type="match status" value="1"/>
</dbReference>
<feature type="compositionally biased region" description="Polar residues" evidence="3">
    <location>
        <begin position="469"/>
        <end position="493"/>
    </location>
</feature>
<dbReference type="InterPro" id="IPR018060">
    <property type="entry name" value="HTH_AraC"/>
</dbReference>
<reference evidence="5 6" key="1">
    <citation type="submission" date="2017-04" db="EMBL/GenBank/DDBJ databases">
        <title>Genome sequencing of [Candida] sorbophila.</title>
        <authorList>
            <person name="Ahn J.O."/>
        </authorList>
    </citation>
    <scope>NUCLEOTIDE SEQUENCE [LARGE SCALE GENOMIC DNA]</scope>
    <source>
        <strain evidence="5 6">DS02</strain>
    </source>
</reference>
<organism evidence="5 6">
    <name type="scientific">Wickerhamiella sorbophila</name>
    <dbReference type="NCBI Taxonomy" id="45607"/>
    <lineage>
        <taxon>Eukaryota</taxon>
        <taxon>Fungi</taxon>
        <taxon>Dikarya</taxon>
        <taxon>Ascomycota</taxon>
        <taxon>Saccharomycotina</taxon>
        <taxon>Dipodascomycetes</taxon>
        <taxon>Dipodascales</taxon>
        <taxon>Trichomonascaceae</taxon>
        <taxon>Wickerhamiella</taxon>
    </lineage>
</organism>
<dbReference type="GO" id="GO:0003700">
    <property type="term" value="F:DNA-binding transcription factor activity"/>
    <property type="evidence" value="ECO:0007669"/>
    <property type="project" value="InterPro"/>
</dbReference>
<dbReference type="STRING" id="45607.A0A2T0FNR2"/>
<accession>A0A2T0FNR2</accession>
<comment type="caution">
    <text evidence="5">The sequence shown here is derived from an EMBL/GenBank/DDBJ whole genome shotgun (WGS) entry which is preliminary data.</text>
</comment>
<dbReference type="OrthoDB" id="2447880at2759"/>
<feature type="region of interest" description="Disordered" evidence="3">
    <location>
        <begin position="90"/>
        <end position="123"/>
    </location>
</feature>
<dbReference type="GeneID" id="36517999"/>
<dbReference type="RefSeq" id="XP_024666576.1">
    <property type="nucleotide sequence ID" value="XM_024810808.1"/>
</dbReference>
<keyword evidence="1" id="KW-0805">Transcription regulation</keyword>
<dbReference type="Pfam" id="PF00165">
    <property type="entry name" value="HTH_AraC"/>
    <property type="match status" value="1"/>
</dbReference>
<evidence type="ECO:0000313" key="6">
    <source>
        <dbReference type="Proteomes" id="UP000238350"/>
    </source>
</evidence>
<dbReference type="Gene3D" id="1.10.10.60">
    <property type="entry name" value="Homeodomain-like"/>
    <property type="match status" value="1"/>
</dbReference>
<feature type="region of interest" description="Disordered" evidence="3">
    <location>
        <begin position="1"/>
        <end position="45"/>
    </location>
</feature>
<evidence type="ECO:0000256" key="1">
    <source>
        <dbReference type="ARBA" id="ARBA00023015"/>
    </source>
</evidence>
<sequence>MSISDATLPPQAYTFPPPTQNDRSLTDPVGGQEPDPVSPTSKLETPPHLTKALVLSVMAAVDSSLNIEFQDTDIADVIDVDEHGLPFVQEIQAQPESVSSGRSSSRGPKNRHPSRSDSTKPGVAKANGLNHYRLICEACSHIVIAVVSAVLKAVQEAYEENSRRFDSSAKPVAPVRKKRGGILGFKELAAKAKLSPWHFHRVFRNVTGVTPKAYGEALWDYLMRLYGFEVDELTENHASYSVNTDSPELPPLNNPHLGLSSDMPSFNSGLPGNAGGNTNILGSMQNGAVPASAQGQHVGRIRKSTRAAQQRSSRSRSRNRSQTQQQLLQTLSQMQISAPRKRSPSPGPNGQYMGSPLLPSQHGGRDMSPTGPSGFSISNSQLDMYGSLVEDDIGLYSAGPTLAGTEDNLNFIFPSISNNYVEQGYDHLSIKEEFGGDNWVEQDRNYMPKPMVTNNWAGPDLTLAGTPSEEPSSLGVANTSLMDSAGVTPNGSEPGSYAKPNGDRMSRYNSSSDMKSSWASQDPSTTDISSSMPSQGLMLSMSPSQNPPPASSGNIGFDTSGVLSEDNISGGYQSYYLQESHELDHKSVNELDFGEYTTDGDAPLSSMLLGMQTALSPTIEEDGIQNPVYI</sequence>
<feature type="compositionally biased region" description="Low complexity" evidence="3">
    <location>
        <begin position="97"/>
        <end position="107"/>
    </location>
</feature>
<gene>
    <name evidence="5" type="ORF">B9G98_04251</name>
</gene>
<name>A0A2T0FNR2_9ASCO</name>
<feature type="domain" description="HTH araC/xylS-type" evidence="4">
    <location>
        <begin position="186"/>
        <end position="214"/>
    </location>
</feature>
<evidence type="ECO:0000256" key="3">
    <source>
        <dbReference type="SAM" id="MobiDB-lite"/>
    </source>
</evidence>
<dbReference type="InterPro" id="IPR009057">
    <property type="entry name" value="Homeodomain-like_sf"/>
</dbReference>
<keyword evidence="6" id="KW-1185">Reference proteome</keyword>
<feature type="compositionally biased region" description="Polar residues" evidence="3">
    <location>
        <begin position="507"/>
        <end position="534"/>
    </location>
</feature>
<feature type="region of interest" description="Disordered" evidence="3">
    <location>
        <begin position="460"/>
        <end position="562"/>
    </location>
</feature>
<feature type="region of interest" description="Disordered" evidence="3">
    <location>
        <begin position="265"/>
        <end position="378"/>
    </location>
</feature>
<evidence type="ECO:0000256" key="2">
    <source>
        <dbReference type="ARBA" id="ARBA00023163"/>
    </source>
</evidence>
<evidence type="ECO:0000259" key="4">
    <source>
        <dbReference type="Pfam" id="PF00165"/>
    </source>
</evidence>
<feature type="compositionally biased region" description="Low complexity" evidence="3">
    <location>
        <begin position="320"/>
        <end position="333"/>
    </location>
</feature>
<keyword evidence="2" id="KW-0804">Transcription</keyword>
<dbReference type="GO" id="GO:0043565">
    <property type="term" value="F:sequence-specific DNA binding"/>
    <property type="evidence" value="ECO:0007669"/>
    <property type="project" value="InterPro"/>
</dbReference>
<dbReference type="AlphaFoldDB" id="A0A2T0FNR2"/>